<feature type="region of interest" description="Disordered" evidence="3">
    <location>
        <begin position="55"/>
        <end position="146"/>
    </location>
</feature>
<dbReference type="InterPro" id="IPR050216">
    <property type="entry name" value="LRR_domain-containing"/>
</dbReference>
<evidence type="ECO:0000313" key="5">
    <source>
        <dbReference type="EMBL" id="CEI60423.1"/>
    </source>
</evidence>
<feature type="compositionally biased region" description="Low complexity" evidence="3">
    <location>
        <begin position="257"/>
        <end position="270"/>
    </location>
</feature>
<reference evidence="6" key="1">
    <citation type="submission" date="2014-10" db="EMBL/GenBank/DDBJ databases">
        <authorList>
            <person name="King R."/>
        </authorList>
    </citation>
    <scope>NUCLEOTIDE SEQUENCE [LARGE SCALE GENOMIC DNA]</scope>
    <source>
        <strain evidence="6">A3/5</strain>
    </source>
</reference>
<dbReference type="SMART" id="SM00369">
    <property type="entry name" value="LRR_TYP"/>
    <property type="match status" value="9"/>
</dbReference>
<feature type="compositionally biased region" description="Low complexity" evidence="3">
    <location>
        <begin position="313"/>
        <end position="330"/>
    </location>
</feature>
<dbReference type="AlphaFoldDB" id="A0A2L2SZJ9"/>
<feature type="compositionally biased region" description="Polar residues" evidence="3">
    <location>
        <begin position="271"/>
        <end position="289"/>
    </location>
</feature>
<dbReference type="SMART" id="SM00364">
    <property type="entry name" value="LRR_BAC"/>
    <property type="match status" value="8"/>
</dbReference>
<evidence type="ECO:0000256" key="3">
    <source>
        <dbReference type="SAM" id="MobiDB-lite"/>
    </source>
</evidence>
<feature type="compositionally biased region" description="Polar residues" evidence="3">
    <location>
        <begin position="361"/>
        <end position="370"/>
    </location>
</feature>
<feature type="region of interest" description="Disordered" evidence="3">
    <location>
        <begin position="222"/>
        <end position="483"/>
    </location>
</feature>
<dbReference type="STRING" id="56646.A0A2L2SZJ9"/>
<feature type="compositionally biased region" description="Polar residues" evidence="3">
    <location>
        <begin position="235"/>
        <end position="245"/>
    </location>
</feature>
<dbReference type="InterPro" id="IPR032675">
    <property type="entry name" value="LRR_dom_sf"/>
</dbReference>
<dbReference type="PANTHER" id="PTHR48051">
    <property type="match status" value="1"/>
</dbReference>
<protein>
    <recommendedName>
        <fullName evidence="7">Leucine-rich repeat-containing N-terminal plant-type domain-containing protein</fullName>
    </recommendedName>
</protein>
<feature type="signal peptide" evidence="4">
    <location>
        <begin position="1"/>
        <end position="24"/>
    </location>
</feature>
<sequence length="1197" mass="130773">MKRNPLRTKKTILLCLTSFSSCLAFLSLETSTESPSCSPRQTRATTISLFIMEDSSQKRMSVSRPSKLPVPRPTSAIPKPTSSLPRPTSVIRASPSRESLGGGELRNPKLRPSMSRDQLRTSQPDLQQRAQRLRPTASRDQLVVPRSRQTSMINRPPSHISPAKPPQRITSAAYRPVDREADILEERSTTPEFDPPGGAVGQFEGTIFPRQLTLTRRPSESFAVSPLYDPPDNIFNPSQTRPRTASTDEDDRSDTLSASSRRSRPSLSQRTIETLANSSPALRKTSNFFDPNMTGPRSRADSGASRPGSSYASDGSLRLSRPGSSSGQSDHGFPNFRSSVNSFKAPLEPIDGTPRKRSGTVIRTTPNTRAGASKPPPFGDARSPSPGKTAMPTPMSAPKPLAIRPGSAKAPAKGVFKKPSLPALNKASLHASSTRRGSVNSVSTTSWDGTIPSSATSVTGESAEPGSPPSARKSSAALREQIAKAKAAKRAQVKQAAELAQTQEGEEAPIVPHDTGFDFGVNNDDPFNLRQGEDPKKKVLLNRVNAARTSGRLNIAALHLKEIPIEVLKMYDLESIGTFDGSWAESVDLTRLVAADNELEELDDFVFPDSEPSSFDEAQASQGNIFAGLETLDMHGNLLVNVPLGMRRLTCLTSLNLSSNRLTNNSLDTISQVTSLRDLRLANNLFYGPLNPVLAGLSELEILDIHGNNISALPPKIENMSRLRILNLSENSFESLPFDSLATLSITELNVRKNKLKGTLIEEPIGCLPQLHTLDASANQLERLIPLGAAIDFPVLHSLSLSMNRLQGLPDMTSWDNLLTLSVEENSISGIPNSFTSLEKLRHADFSSNDIRVIPPEVSRMDNLTMIRLSGNPLRDKKFLSITTEDLKAVLANRLDPPPPYQEPVDQVGILDVLKDNKDSDAKPAYDEEDYQSNDSFATPPTSPNRSRSHTVSSRRSRSHTLSNQTWPVKPGGILDRSQTESSSLHPVVCAKVAAENRVRQIFLQNNLFATLPNSLSFFSETLTALSLSHNQLVGEAYLTEELELLALREINLASNHITNLRALTQFLHAPSLEKIDVTMNRINALPTDLKEVFPNLNVLLASNNHIANLEPEMIKGITTVDVSNNDISFLNPRIGLLGGPGPGGLQRFEVTGNRFRVPRWNVLERGTDATLRWLRGRVPVAEMGAWQGEENEPDVD</sequence>
<feature type="compositionally biased region" description="Basic residues" evidence="3">
    <location>
        <begin position="947"/>
        <end position="959"/>
    </location>
</feature>
<name>A0A2L2SZJ9_9HYPO</name>
<keyword evidence="4" id="KW-0732">Signal</keyword>
<keyword evidence="2" id="KW-0677">Repeat</keyword>
<dbReference type="SUPFAM" id="SSF52058">
    <property type="entry name" value="L domain-like"/>
    <property type="match status" value="2"/>
</dbReference>
<keyword evidence="6" id="KW-1185">Reference proteome</keyword>
<feature type="compositionally biased region" description="Polar residues" evidence="3">
    <location>
        <begin position="430"/>
        <end position="460"/>
    </location>
</feature>
<dbReference type="Pfam" id="PF13855">
    <property type="entry name" value="LRR_8"/>
    <property type="match status" value="1"/>
</dbReference>
<accession>A0A2L2SZJ9</accession>
<evidence type="ECO:0008006" key="7">
    <source>
        <dbReference type="Google" id="ProtNLM"/>
    </source>
</evidence>
<dbReference type="EMBL" id="LN649230">
    <property type="protein sequence ID" value="CEI60423.1"/>
    <property type="molecule type" value="Genomic_DNA"/>
</dbReference>
<feature type="compositionally biased region" description="Polar residues" evidence="3">
    <location>
        <begin position="120"/>
        <end position="130"/>
    </location>
</feature>
<dbReference type="InterPro" id="IPR001611">
    <property type="entry name" value="Leu-rich_rpt"/>
</dbReference>
<dbReference type="InterPro" id="IPR003591">
    <property type="entry name" value="Leu-rich_rpt_typical-subtyp"/>
</dbReference>
<organism evidence="5 6">
    <name type="scientific">Fusarium venenatum</name>
    <dbReference type="NCBI Taxonomy" id="56646"/>
    <lineage>
        <taxon>Eukaryota</taxon>
        <taxon>Fungi</taxon>
        <taxon>Dikarya</taxon>
        <taxon>Ascomycota</taxon>
        <taxon>Pezizomycotina</taxon>
        <taxon>Sordariomycetes</taxon>
        <taxon>Hypocreomycetidae</taxon>
        <taxon>Hypocreales</taxon>
        <taxon>Nectriaceae</taxon>
        <taxon>Fusarium</taxon>
    </lineage>
</organism>
<feature type="region of interest" description="Disordered" evidence="3">
    <location>
        <begin position="495"/>
        <end position="517"/>
    </location>
</feature>
<dbReference type="PANTHER" id="PTHR48051:SF27">
    <property type="entry name" value="LEUCINE-RICH REPEAT-CONTAINING PROTEIN 40"/>
    <property type="match status" value="1"/>
</dbReference>
<evidence type="ECO:0000256" key="2">
    <source>
        <dbReference type="ARBA" id="ARBA00022737"/>
    </source>
</evidence>
<evidence type="ECO:0000256" key="4">
    <source>
        <dbReference type="SAM" id="SignalP"/>
    </source>
</evidence>
<dbReference type="Gene3D" id="3.80.10.10">
    <property type="entry name" value="Ribonuclease Inhibitor"/>
    <property type="match status" value="3"/>
</dbReference>
<feature type="region of interest" description="Disordered" evidence="3">
    <location>
        <begin position="919"/>
        <end position="980"/>
    </location>
</feature>
<feature type="chain" id="PRO_5014617141" description="Leucine-rich repeat-containing N-terminal plant-type domain-containing protein" evidence="4">
    <location>
        <begin position="25"/>
        <end position="1197"/>
    </location>
</feature>
<keyword evidence="1" id="KW-0433">Leucine-rich repeat</keyword>
<evidence type="ECO:0000256" key="1">
    <source>
        <dbReference type="ARBA" id="ARBA00022614"/>
    </source>
</evidence>
<evidence type="ECO:0000313" key="6">
    <source>
        <dbReference type="Proteomes" id="UP000245910"/>
    </source>
</evidence>
<dbReference type="Proteomes" id="UP000245910">
    <property type="component" value="Chromosome II"/>
</dbReference>
<dbReference type="PROSITE" id="PS51257">
    <property type="entry name" value="PROKAR_LIPOPROTEIN"/>
    <property type="match status" value="1"/>
</dbReference>
<dbReference type="GO" id="GO:0005737">
    <property type="term" value="C:cytoplasm"/>
    <property type="evidence" value="ECO:0007669"/>
    <property type="project" value="TreeGrafter"/>
</dbReference>
<proteinExistence type="predicted"/>